<dbReference type="Proteomes" id="UP000186817">
    <property type="component" value="Unassembled WGS sequence"/>
</dbReference>
<gene>
    <name evidence="3" type="ORF">AK812_SmicGene29077</name>
</gene>
<comment type="caution">
    <text evidence="3">The sequence shown here is derived from an EMBL/GenBank/DDBJ whole genome shotgun (WGS) entry which is preliminary data.</text>
</comment>
<keyword evidence="4" id="KW-1185">Reference proteome</keyword>
<sequence>MAGFCWSLVLAMSLLAGNAFLNLLQANTLQLAGRQVVAKEKVASTLRELLLSAGGKLTRQQVSVKVRAAMTEALAEDVPVSNSLHEPFMGIFYACRACQLVGIPCSVDQLPGMQGIVAVDLDESRVANASDSAAGALVDAVPASTTAVETIDSDSDETSRPRVHIEHCGAPGSSPLSEAVVLWQGSKRRRASAAVDTAEVEAARCQQDMKEAAVAERAQLAQLDVPVLVTRLLQATTSSEKKEARIQQLKAKVRNLNKKLANAKRKEEASKALALKAKHDINVFEMEKLGKKKEGRAGRWSLQSKLSMGFRCCLSTVAACDFGLISMVDISKQTVLRAERITGAAVVTLMQSFSKEGLGLALAASEAGNGGSGGDWSLFGIGFRSDATNASVWRRKKLHVLEGRVMYVSDAEQLSDLQTVDSNATAMDILALVLKQLAALGVPGPHDIARLQ</sequence>
<keyword evidence="2" id="KW-0732">Signal</keyword>
<feature type="non-terminal residue" evidence="3">
    <location>
        <position position="452"/>
    </location>
</feature>
<accession>A0A1Q9D2S0</accession>
<evidence type="ECO:0000313" key="4">
    <source>
        <dbReference type="Proteomes" id="UP000186817"/>
    </source>
</evidence>
<dbReference type="OrthoDB" id="443198at2759"/>
<protein>
    <submittedName>
        <fullName evidence="3">Uncharacterized protein</fullName>
    </submittedName>
</protein>
<evidence type="ECO:0000313" key="3">
    <source>
        <dbReference type="EMBL" id="OLP89463.1"/>
    </source>
</evidence>
<name>A0A1Q9D2S0_SYMMI</name>
<evidence type="ECO:0000256" key="1">
    <source>
        <dbReference type="SAM" id="Coils"/>
    </source>
</evidence>
<organism evidence="3 4">
    <name type="scientific">Symbiodinium microadriaticum</name>
    <name type="common">Dinoflagellate</name>
    <name type="synonym">Zooxanthella microadriatica</name>
    <dbReference type="NCBI Taxonomy" id="2951"/>
    <lineage>
        <taxon>Eukaryota</taxon>
        <taxon>Sar</taxon>
        <taxon>Alveolata</taxon>
        <taxon>Dinophyceae</taxon>
        <taxon>Suessiales</taxon>
        <taxon>Symbiodiniaceae</taxon>
        <taxon>Symbiodinium</taxon>
    </lineage>
</organism>
<dbReference type="AlphaFoldDB" id="A0A1Q9D2S0"/>
<reference evidence="3 4" key="1">
    <citation type="submission" date="2016-02" db="EMBL/GenBank/DDBJ databases">
        <title>Genome analysis of coral dinoflagellate symbionts highlights evolutionary adaptations to a symbiotic lifestyle.</title>
        <authorList>
            <person name="Aranda M."/>
            <person name="Li Y."/>
            <person name="Liew Y.J."/>
            <person name="Baumgarten S."/>
            <person name="Simakov O."/>
            <person name="Wilson M."/>
            <person name="Piel J."/>
            <person name="Ashoor H."/>
            <person name="Bougouffa S."/>
            <person name="Bajic V.B."/>
            <person name="Ryu T."/>
            <person name="Ravasi T."/>
            <person name="Bayer T."/>
            <person name="Micklem G."/>
            <person name="Kim H."/>
            <person name="Bhak J."/>
            <person name="Lajeunesse T.C."/>
            <person name="Voolstra C.R."/>
        </authorList>
    </citation>
    <scope>NUCLEOTIDE SEQUENCE [LARGE SCALE GENOMIC DNA]</scope>
    <source>
        <strain evidence="3 4">CCMP2467</strain>
    </source>
</reference>
<feature type="coiled-coil region" evidence="1">
    <location>
        <begin position="232"/>
        <end position="273"/>
    </location>
</feature>
<feature type="signal peptide" evidence="2">
    <location>
        <begin position="1"/>
        <end position="19"/>
    </location>
</feature>
<dbReference type="EMBL" id="LSRX01000759">
    <property type="protein sequence ID" value="OLP89463.1"/>
    <property type="molecule type" value="Genomic_DNA"/>
</dbReference>
<keyword evidence="1" id="KW-0175">Coiled coil</keyword>
<proteinExistence type="predicted"/>
<evidence type="ECO:0000256" key="2">
    <source>
        <dbReference type="SAM" id="SignalP"/>
    </source>
</evidence>
<feature type="chain" id="PRO_5011960453" evidence="2">
    <location>
        <begin position="20"/>
        <end position="452"/>
    </location>
</feature>